<reference evidence="9" key="1">
    <citation type="submission" date="2018-03" db="EMBL/GenBank/DDBJ databases">
        <authorList>
            <person name="Guldener U."/>
        </authorList>
    </citation>
    <scope>NUCLEOTIDE SEQUENCE</scope>
</reference>
<evidence type="ECO:0000256" key="2">
    <source>
        <dbReference type="ARBA" id="ARBA00022448"/>
    </source>
</evidence>
<feature type="transmembrane region" description="Helical" evidence="7">
    <location>
        <begin position="363"/>
        <end position="385"/>
    </location>
</feature>
<comment type="caution">
    <text evidence="9">The sequence shown here is derived from an EMBL/GenBank/DDBJ whole genome shotgun (WGS) entry which is preliminary data.</text>
</comment>
<evidence type="ECO:0000256" key="5">
    <source>
        <dbReference type="ARBA" id="ARBA00023136"/>
    </source>
</evidence>
<evidence type="ECO:0000256" key="4">
    <source>
        <dbReference type="ARBA" id="ARBA00022989"/>
    </source>
</evidence>
<organism evidence="9 10">
    <name type="scientific">Cephalotrichum gorgonifer</name>
    <dbReference type="NCBI Taxonomy" id="2041049"/>
    <lineage>
        <taxon>Eukaryota</taxon>
        <taxon>Fungi</taxon>
        <taxon>Dikarya</taxon>
        <taxon>Ascomycota</taxon>
        <taxon>Pezizomycotina</taxon>
        <taxon>Sordariomycetes</taxon>
        <taxon>Hypocreomycetidae</taxon>
        <taxon>Microascales</taxon>
        <taxon>Microascaceae</taxon>
        <taxon>Cephalotrichum</taxon>
    </lineage>
</organism>
<dbReference type="SUPFAM" id="SSF103473">
    <property type="entry name" value="MFS general substrate transporter"/>
    <property type="match status" value="1"/>
</dbReference>
<dbReference type="InterPro" id="IPR011701">
    <property type="entry name" value="MFS"/>
</dbReference>
<feature type="transmembrane region" description="Helical" evidence="7">
    <location>
        <begin position="202"/>
        <end position="222"/>
    </location>
</feature>
<keyword evidence="5 7" id="KW-0472">Membrane</keyword>
<accession>A0AAE8N889</accession>
<evidence type="ECO:0000259" key="8">
    <source>
        <dbReference type="PROSITE" id="PS50850"/>
    </source>
</evidence>
<sequence>MSTLTEKSSASMAHETGNVSPAQESPPGPVSMNYEPVTPEDRCLDRWTNLKFDAFDKSNVGYVATSTFIEDAHLTPDAVSLALTLFSATYVPLHPVSTIASFLVGSRYWISALLFCCGVLCMSHAAVDGDKSLAALRLLLGCAEAGYNPCCVFLFSLYYPRYSLAIRMGVFTAMFAVSGAVAGLIAYGLLSVRTATIHGWQIVFLFEGGLTILMAVAVFILVPNKIETARFLSPKEHQHAVHRMEIDTQGRPTGSGRISWRDITDVLKDWKKLLIILFGICAITSMNAFPAFLPLLVQGMGYHGHLATLMSVPPFVAGIVGLMIAMWSSDRFKDRSSHLVGGLAIGLVGTVIMACAENNAVRYMAAHICLPGVLTGASLISVWLANNTDEGVCPTIRPFPRLRSYFQVDLADELES</sequence>
<evidence type="ECO:0000256" key="3">
    <source>
        <dbReference type="ARBA" id="ARBA00022692"/>
    </source>
</evidence>
<feature type="domain" description="Major facilitator superfamily (MFS) profile" evidence="8">
    <location>
        <begin position="42"/>
        <end position="416"/>
    </location>
</feature>
<dbReference type="Pfam" id="PF07690">
    <property type="entry name" value="MFS_1"/>
    <property type="match status" value="1"/>
</dbReference>
<protein>
    <recommendedName>
        <fullName evidence="8">Major facilitator superfamily (MFS) profile domain-containing protein</fullName>
    </recommendedName>
</protein>
<evidence type="ECO:0000313" key="10">
    <source>
        <dbReference type="Proteomes" id="UP001187682"/>
    </source>
</evidence>
<evidence type="ECO:0000256" key="1">
    <source>
        <dbReference type="ARBA" id="ARBA00004141"/>
    </source>
</evidence>
<feature type="transmembrane region" description="Helical" evidence="7">
    <location>
        <begin position="339"/>
        <end position="356"/>
    </location>
</feature>
<keyword evidence="3 7" id="KW-0812">Transmembrane</keyword>
<dbReference type="EMBL" id="ONZQ02000019">
    <property type="protein sequence ID" value="SPO07203.1"/>
    <property type="molecule type" value="Genomic_DNA"/>
</dbReference>
<proteinExistence type="predicted"/>
<comment type="subcellular location">
    <subcellularLocation>
        <location evidence="1">Membrane</location>
        <topology evidence="1">Multi-pass membrane protein</topology>
    </subcellularLocation>
</comment>
<gene>
    <name evidence="9" type="ORF">DNG_09897</name>
</gene>
<keyword evidence="4 7" id="KW-1133">Transmembrane helix</keyword>
<evidence type="ECO:0000256" key="6">
    <source>
        <dbReference type="SAM" id="MobiDB-lite"/>
    </source>
</evidence>
<dbReference type="PANTHER" id="PTHR43791">
    <property type="entry name" value="PERMEASE-RELATED"/>
    <property type="match status" value="1"/>
</dbReference>
<dbReference type="Proteomes" id="UP001187682">
    <property type="component" value="Unassembled WGS sequence"/>
</dbReference>
<keyword evidence="10" id="KW-1185">Reference proteome</keyword>
<feature type="region of interest" description="Disordered" evidence="6">
    <location>
        <begin position="1"/>
        <end position="35"/>
    </location>
</feature>
<feature type="compositionally biased region" description="Polar residues" evidence="6">
    <location>
        <begin position="1"/>
        <end position="23"/>
    </location>
</feature>
<dbReference type="GO" id="GO:0022857">
    <property type="term" value="F:transmembrane transporter activity"/>
    <property type="evidence" value="ECO:0007669"/>
    <property type="project" value="InterPro"/>
</dbReference>
<dbReference type="GO" id="GO:0016020">
    <property type="term" value="C:membrane"/>
    <property type="evidence" value="ECO:0007669"/>
    <property type="project" value="UniProtKB-SubCell"/>
</dbReference>
<name>A0AAE8N889_9PEZI</name>
<keyword evidence="2" id="KW-0813">Transport</keyword>
<dbReference type="InterPro" id="IPR020846">
    <property type="entry name" value="MFS_dom"/>
</dbReference>
<dbReference type="AlphaFoldDB" id="A0AAE8N889"/>
<dbReference type="InterPro" id="IPR036259">
    <property type="entry name" value="MFS_trans_sf"/>
</dbReference>
<feature type="transmembrane region" description="Helical" evidence="7">
    <location>
        <begin position="309"/>
        <end position="327"/>
    </location>
</feature>
<dbReference type="PANTHER" id="PTHR43791:SF21">
    <property type="entry name" value="MAJOR FACILITATOR SUPERFAMILY (MFS) PROFILE DOMAIN-CONTAINING PROTEIN"/>
    <property type="match status" value="1"/>
</dbReference>
<feature type="transmembrane region" description="Helical" evidence="7">
    <location>
        <begin position="108"/>
        <end position="126"/>
    </location>
</feature>
<evidence type="ECO:0000256" key="7">
    <source>
        <dbReference type="SAM" id="Phobius"/>
    </source>
</evidence>
<dbReference type="Gene3D" id="1.20.1250.20">
    <property type="entry name" value="MFS general substrate transporter like domains"/>
    <property type="match status" value="2"/>
</dbReference>
<feature type="transmembrane region" description="Helical" evidence="7">
    <location>
        <begin position="273"/>
        <end position="297"/>
    </location>
</feature>
<feature type="transmembrane region" description="Helical" evidence="7">
    <location>
        <begin position="138"/>
        <end position="159"/>
    </location>
</feature>
<feature type="transmembrane region" description="Helical" evidence="7">
    <location>
        <begin position="165"/>
        <end position="190"/>
    </location>
</feature>
<evidence type="ECO:0000313" key="9">
    <source>
        <dbReference type="EMBL" id="SPO07203.1"/>
    </source>
</evidence>
<dbReference type="PROSITE" id="PS50850">
    <property type="entry name" value="MFS"/>
    <property type="match status" value="1"/>
</dbReference>